<evidence type="ECO:0000313" key="3">
    <source>
        <dbReference type="EMBL" id="KEQ17244.1"/>
    </source>
</evidence>
<feature type="compositionally biased region" description="Acidic residues" evidence="1">
    <location>
        <begin position="544"/>
        <end position="559"/>
    </location>
</feature>
<dbReference type="OrthoDB" id="9816992at2"/>
<evidence type="ECO:0000256" key="2">
    <source>
        <dbReference type="SAM" id="SignalP"/>
    </source>
</evidence>
<keyword evidence="2" id="KW-0732">Signal</keyword>
<keyword evidence="4" id="KW-1185">Reference proteome</keyword>
<protein>
    <submittedName>
        <fullName evidence="3">Uncharacterized protein</fullName>
    </submittedName>
</protein>
<feature type="signal peptide" evidence="2">
    <location>
        <begin position="1"/>
        <end position="21"/>
    </location>
</feature>
<feature type="region of interest" description="Disordered" evidence="1">
    <location>
        <begin position="780"/>
        <end position="799"/>
    </location>
</feature>
<feature type="compositionally biased region" description="Basic and acidic residues" evidence="1">
    <location>
        <begin position="576"/>
        <end position="587"/>
    </location>
</feature>
<feature type="compositionally biased region" description="Basic and acidic residues" evidence="1">
    <location>
        <begin position="533"/>
        <end position="543"/>
    </location>
</feature>
<accession>A0A081NFM1</accession>
<dbReference type="RefSeq" id="WP_034837295.1">
    <property type="nucleotide sequence ID" value="NZ_JOKH01000003.1"/>
</dbReference>
<dbReference type="Proteomes" id="UP000028073">
    <property type="component" value="Unassembled WGS sequence"/>
</dbReference>
<feature type="compositionally biased region" description="Pro residues" evidence="1">
    <location>
        <begin position="597"/>
        <end position="612"/>
    </location>
</feature>
<name>A0A081NFM1_9GAMM</name>
<feature type="chain" id="PRO_5001760798" evidence="2">
    <location>
        <begin position="22"/>
        <end position="827"/>
    </location>
</feature>
<sequence length="827" mass="91742">MKTVLLAALLLVCGVSIGANAEVDSTTVVQNIAATKGEAGTHSVNPKERIQLPLGVLQKAPDGWVYWNGAEARQVDYYQSSALYSYLYSITTYVLMGGVTAMLGGYTPFEMKAISLLTTFGFLVDLGLTAKQAYKVYSLSGQPERGIWQIPFRDRKEPPLLILLNQHAIGSVHYTVFSLYDEEASDLRYIDDEYLKLAKILYKRGVYLTLTPMEEEPEEHSSLRDELARDSDLSVSIFQNLNRELLYHVDFSGSPSLPWQELSLNTASGAELDRQYISAISPLWIGHVADWLTKPQNWKLMGDYHAALDEDLSGLGEMPEQPGPLLEEDELGVNNMLVKDAESGCLQLDMGSMVGRLPASGVLLMAHDQHCLSIGRKDIPRHAEHDVSKSYTYNHYEAESTFLKWTVLKKIQVAGINWLFMNGVSQGHKAYMGWQNRKAVSVPVTEFVPPKDIPAKDITGNEVIPAPIAKPPANVAKVVAKSLGLQDHLVLAEVEKRVGLGAELAKGIQLKKRDEIKPLKEKKVSEFEKKLEAHNKAMHRGGDSDDESDDDFEFDDEKNEEVTSARPKLVVVGKKTIPDEPQPEKDNTAGGQKQGIPAPPTGAVPPPPPPPEVKVQTGLKIKIKPKAQLAADQTAKANQPKSKNGMDDVVSAMGDILEARRKKLEAFERQQQQPSVDQDVPPVEPVNVAMGQVNQRQAPPPVKPKPPRLKPRPTRDQVNAIREKLLQKRQGDHVVIDEVKEEVEVFGYKVEPENWNRFLKASRAAGVKGKEQAALNAGNIPEIGDDEWDGEGQRPVEDYDGPAIIEIPYQWIIYMWRTGLIGENDID</sequence>
<comment type="caution">
    <text evidence="3">The sequence shown here is derived from an EMBL/GenBank/DDBJ whole genome shotgun (WGS) entry which is preliminary data.</text>
</comment>
<dbReference type="AlphaFoldDB" id="A0A081NFM1"/>
<reference evidence="3 4" key="1">
    <citation type="submission" date="2014-06" db="EMBL/GenBank/DDBJ databases">
        <title>Whole Genome Sequences of Three Symbiotic Endozoicomonas Bacteria.</title>
        <authorList>
            <person name="Neave M.J."/>
            <person name="Apprill A."/>
            <person name="Voolstra C.R."/>
        </authorList>
    </citation>
    <scope>NUCLEOTIDE SEQUENCE [LARGE SCALE GENOMIC DNA]</scope>
    <source>
        <strain evidence="3 4">DSM 25634</strain>
    </source>
</reference>
<feature type="region of interest" description="Disordered" evidence="1">
    <location>
        <begin position="691"/>
        <end position="715"/>
    </location>
</feature>
<dbReference type="EMBL" id="JOKH01000003">
    <property type="protein sequence ID" value="KEQ17244.1"/>
    <property type="molecule type" value="Genomic_DNA"/>
</dbReference>
<evidence type="ECO:0000313" key="4">
    <source>
        <dbReference type="Proteomes" id="UP000028073"/>
    </source>
</evidence>
<organism evidence="3 4">
    <name type="scientific">Endozoicomonas numazuensis</name>
    <dbReference type="NCBI Taxonomy" id="1137799"/>
    <lineage>
        <taxon>Bacteria</taxon>
        <taxon>Pseudomonadati</taxon>
        <taxon>Pseudomonadota</taxon>
        <taxon>Gammaproteobacteria</taxon>
        <taxon>Oceanospirillales</taxon>
        <taxon>Endozoicomonadaceae</taxon>
        <taxon>Endozoicomonas</taxon>
    </lineage>
</organism>
<gene>
    <name evidence="3" type="ORF">GZ78_15555</name>
</gene>
<proteinExistence type="predicted"/>
<feature type="region of interest" description="Disordered" evidence="1">
    <location>
        <begin position="533"/>
        <end position="647"/>
    </location>
</feature>
<evidence type="ECO:0000256" key="1">
    <source>
        <dbReference type="SAM" id="MobiDB-lite"/>
    </source>
</evidence>